<gene>
    <name evidence="1" type="ORF">PsorP6_012884</name>
</gene>
<dbReference type="Proteomes" id="UP001163321">
    <property type="component" value="Chromosome 13"/>
</dbReference>
<proteinExistence type="predicted"/>
<comment type="caution">
    <text evidence="1">The sequence shown here is derived from an EMBL/GenBank/DDBJ whole genome shotgun (WGS) entry which is preliminary data.</text>
</comment>
<sequence>MALVAKTQLAVHERYLFPLIIYTLHDRSSSEKRQVALQTLGQLAGSTGCVVRPYLASPKLLETFLSLLHHKVGSPWSSRCSSGSKMDHQVGPLRVGTKS</sequence>
<protein>
    <submittedName>
        <fullName evidence="1">Uncharacterized protein</fullName>
    </submittedName>
</protein>
<dbReference type="EMBL" id="CM047592">
    <property type="protein sequence ID" value="KAI9917206.1"/>
    <property type="molecule type" value="Genomic_DNA"/>
</dbReference>
<evidence type="ECO:0000313" key="1">
    <source>
        <dbReference type="EMBL" id="KAI9917206.1"/>
    </source>
</evidence>
<reference evidence="1 2" key="1">
    <citation type="journal article" date="2022" name="bioRxiv">
        <title>The genome of the oomycete Peronosclerospora sorghi, a cosmopolitan pathogen of maize and sorghum, is inflated with dispersed pseudogenes.</title>
        <authorList>
            <person name="Fletcher K."/>
            <person name="Martin F."/>
            <person name="Isakeit T."/>
            <person name="Cavanaugh K."/>
            <person name="Magill C."/>
            <person name="Michelmore R."/>
        </authorList>
    </citation>
    <scope>NUCLEOTIDE SEQUENCE [LARGE SCALE GENOMIC DNA]</scope>
    <source>
        <strain evidence="1">P6</strain>
    </source>
</reference>
<name>A0ACC0WGN1_9STRA</name>
<evidence type="ECO:0000313" key="2">
    <source>
        <dbReference type="Proteomes" id="UP001163321"/>
    </source>
</evidence>
<keyword evidence="2" id="KW-1185">Reference proteome</keyword>
<accession>A0ACC0WGN1</accession>
<organism evidence="1 2">
    <name type="scientific">Peronosclerospora sorghi</name>
    <dbReference type="NCBI Taxonomy" id="230839"/>
    <lineage>
        <taxon>Eukaryota</taxon>
        <taxon>Sar</taxon>
        <taxon>Stramenopiles</taxon>
        <taxon>Oomycota</taxon>
        <taxon>Peronosporomycetes</taxon>
        <taxon>Peronosporales</taxon>
        <taxon>Peronosporaceae</taxon>
        <taxon>Peronosclerospora</taxon>
    </lineage>
</organism>